<dbReference type="AlphaFoldDB" id="A0A5N6QP91"/>
<evidence type="ECO:0000256" key="1">
    <source>
        <dbReference type="SAM" id="MobiDB-lite"/>
    </source>
</evidence>
<reference evidence="2 3" key="1">
    <citation type="submission" date="2019-06" db="EMBL/GenBank/DDBJ databases">
        <title>A chromosomal-level reference genome of Carpinus fangiana (Coryloideae, Betulaceae).</title>
        <authorList>
            <person name="Yang X."/>
            <person name="Wang Z."/>
            <person name="Zhang L."/>
            <person name="Hao G."/>
            <person name="Liu J."/>
            <person name="Yang Y."/>
        </authorList>
    </citation>
    <scope>NUCLEOTIDE SEQUENCE [LARGE SCALE GENOMIC DNA]</scope>
    <source>
        <strain evidence="2">Cfa_2016G</strain>
        <tissue evidence="2">Leaf</tissue>
    </source>
</reference>
<feature type="compositionally biased region" description="Polar residues" evidence="1">
    <location>
        <begin position="27"/>
        <end position="36"/>
    </location>
</feature>
<protein>
    <submittedName>
        <fullName evidence="2">Uncharacterized protein</fullName>
    </submittedName>
</protein>
<accession>A0A5N6QP91</accession>
<proteinExistence type="predicted"/>
<evidence type="ECO:0000313" key="3">
    <source>
        <dbReference type="Proteomes" id="UP000327013"/>
    </source>
</evidence>
<dbReference type="Proteomes" id="UP000327013">
    <property type="component" value="Chromosome 2"/>
</dbReference>
<evidence type="ECO:0000313" key="2">
    <source>
        <dbReference type="EMBL" id="KAE8008013.1"/>
    </source>
</evidence>
<sequence length="132" mass="13727">MPTATIIPHHRKPSFDGDDDKGKQIGSVLNSSSSTVVIEDGSDDDQEGDPGRVIKGPTNSKLFGFSFTENGSPPVVTRQFFPVDESETGATSNAGGGGGPTTSSGAFPWAHWVGVKFCQSDSLSPGKSVEVL</sequence>
<organism evidence="2 3">
    <name type="scientific">Carpinus fangiana</name>
    <dbReference type="NCBI Taxonomy" id="176857"/>
    <lineage>
        <taxon>Eukaryota</taxon>
        <taxon>Viridiplantae</taxon>
        <taxon>Streptophyta</taxon>
        <taxon>Embryophyta</taxon>
        <taxon>Tracheophyta</taxon>
        <taxon>Spermatophyta</taxon>
        <taxon>Magnoliopsida</taxon>
        <taxon>eudicotyledons</taxon>
        <taxon>Gunneridae</taxon>
        <taxon>Pentapetalae</taxon>
        <taxon>rosids</taxon>
        <taxon>fabids</taxon>
        <taxon>Fagales</taxon>
        <taxon>Betulaceae</taxon>
        <taxon>Carpinus</taxon>
    </lineage>
</organism>
<feature type="region of interest" description="Disordered" evidence="1">
    <location>
        <begin position="82"/>
        <end position="105"/>
    </location>
</feature>
<name>A0A5N6QP91_9ROSI</name>
<gene>
    <name evidence="2" type="ORF">FH972_004563</name>
</gene>
<dbReference type="EMBL" id="CM017322">
    <property type="protein sequence ID" value="KAE8008013.1"/>
    <property type="molecule type" value="Genomic_DNA"/>
</dbReference>
<keyword evidence="3" id="KW-1185">Reference proteome</keyword>
<dbReference type="OrthoDB" id="1749340at2759"/>
<feature type="region of interest" description="Disordered" evidence="1">
    <location>
        <begin position="1"/>
        <end position="59"/>
    </location>
</feature>